<dbReference type="AlphaFoldDB" id="A0A934RI40"/>
<organism evidence="1 2">
    <name type="scientific">Haloferula rosea</name>
    <dbReference type="NCBI Taxonomy" id="490093"/>
    <lineage>
        <taxon>Bacteria</taxon>
        <taxon>Pseudomonadati</taxon>
        <taxon>Verrucomicrobiota</taxon>
        <taxon>Verrucomicrobiia</taxon>
        <taxon>Verrucomicrobiales</taxon>
        <taxon>Verrucomicrobiaceae</taxon>
        <taxon>Haloferula</taxon>
    </lineage>
</organism>
<gene>
    <name evidence="1" type="ORF">JIN81_18010</name>
</gene>
<evidence type="ECO:0008006" key="3">
    <source>
        <dbReference type="Google" id="ProtNLM"/>
    </source>
</evidence>
<dbReference type="EMBL" id="JAENII010000021">
    <property type="protein sequence ID" value="MBK1828936.1"/>
    <property type="molecule type" value="Genomic_DNA"/>
</dbReference>
<dbReference type="Proteomes" id="UP000658278">
    <property type="component" value="Unassembled WGS sequence"/>
</dbReference>
<dbReference type="RefSeq" id="WP_200283261.1">
    <property type="nucleotide sequence ID" value="NZ_JAENII010000021.1"/>
</dbReference>
<comment type="caution">
    <text evidence="1">The sequence shown here is derived from an EMBL/GenBank/DDBJ whole genome shotgun (WGS) entry which is preliminary data.</text>
</comment>
<accession>A0A934RI40</accession>
<keyword evidence="2" id="KW-1185">Reference proteome</keyword>
<sequence length="71" mass="7578">MSPVHGAAVGNDSYASSIDALRKPGGLNLDELDLRDTPATDLRPLVTMHHLRLLKVDAGQFNDAQLAVLQG</sequence>
<reference evidence="1" key="1">
    <citation type="submission" date="2021-01" db="EMBL/GenBank/DDBJ databases">
        <title>Modified the classification status of verrucomicrobia.</title>
        <authorList>
            <person name="Feng X."/>
        </authorList>
    </citation>
    <scope>NUCLEOTIDE SEQUENCE</scope>
    <source>
        <strain evidence="1">KCTC 22201</strain>
    </source>
</reference>
<evidence type="ECO:0000313" key="1">
    <source>
        <dbReference type="EMBL" id="MBK1828936.1"/>
    </source>
</evidence>
<proteinExistence type="predicted"/>
<name>A0A934RI40_9BACT</name>
<evidence type="ECO:0000313" key="2">
    <source>
        <dbReference type="Proteomes" id="UP000658278"/>
    </source>
</evidence>
<protein>
    <recommendedName>
        <fullName evidence="3">Leucine-rich repeat domain-containing protein</fullName>
    </recommendedName>
</protein>